<evidence type="ECO:0000256" key="7">
    <source>
        <dbReference type="ARBA" id="ARBA00023175"/>
    </source>
</evidence>
<evidence type="ECO:0000256" key="3">
    <source>
        <dbReference type="ARBA" id="ARBA00022701"/>
    </source>
</evidence>
<dbReference type="InterPro" id="IPR001752">
    <property type="entry name" value="Kinesin_motor_dom"/>
</dbReference>
<dbReference type="SUPFAM" id="SSF52540">
    <property type="entry name" value="P-loop containing nucleoside triphosphate hydrolases"/>
    <property type="match status" value="1"/>
</dbReference>
<gene>
    <name evidence="14" type="ORF">SteCoe_29748</name>
</gene>
<feature type="coiled-coil region" evidence="11">
    <location>
        <begin position="407"/>
        <end position="571"/>
    </location>
</feature>
<dbReference type="FunFam" id="3.40.850.10:FF:000029">
    <property type="entry name" value="Kinesin-like protein KIF17"/>
    <property type="match status" value="1"/>
</dbReference>
<evidence type="ECO:0000256" key="8">
    <source>
        <dbReference type="ARBA" id="ARBA00023212"/>
    </source>
</evidence>
<dbReference type="Gene3D" id="3.40.850.10">
    <property type="entry name" value="Kinesin motor domain"/>
    <property type="match status" value="1"/>
</dbReference>
<dbReference type="GO" id="GO:0007018">
    <property type="term" value="P:microtubule-based movement"/>
    <property type="evidence" value="ECO:0007669"/>
    <property type="project" value="InterPro"/>
</dbReference>
<accession>A0A1R2B589</accession>
<feature type="region of interest" description="Disordered" evidence="12">
    <location>
        <begin position="711"/>
        <end position="752"/>
    </location>
</feature>
<dbReference type="InterPro" id="IPR036961">
    <property type="entry name" value="Kinesin_motor_dom_sf"/>
</dbReference>
<keyword evidence="7 9" id="KW-0505">Motor protein</keyword>
<reference evidence="14 15" key="1">
    <citation type="submission" date="2016-11" db="EMBL/GenBank/DDBJ databases">
        <title>The macronuclear genome of Stentor coeruleus: a giant cell with tiny introns.</title>
        <authorList>
            <person name="Slabodnick M."/>
            <person name="Ruby J.G."/>
            <person name="Reiff S.B."/>
            <person name="Swart E.C."/>
            <person name="Gosai S."/>
            <person name="Prabakaran S."/>
            <person name="Witkowska E."/>
            <person name="Larue G.E."/>
            <person name="Fisher S."/>
            <person name="Freeman R.M."/>
            <person name="Gunawardena J."/>
            <person name="Chu W."/>
            <person name="Stover N.A."/>
            <person name="Gregory B.D."/>
            <person name="Nowacki M."/>
            <person name="Derisi J."/>
            <person name="Roy S.W."/>
            <person name="Marshall W.F."/>
            <person name="Sood P."/>
        </authorList>
    </citation>
    <scope>NUCLEOTIDE SEQUENCE [LARGE SCALE GENOMIC DNA]</scope>
    <source>
        <strain evidence="14">WM001</strain>
    </source>
</reference>
<keyword evidence="6 11" id="KW-0175">Coiled coil</keyword>
<comment type="subcellular location">
    <subcellularLocation>
        <location evidence="1">Cytoplasm</location>
        <location evidence="1">Cytoskeleton</location>
    </subcellularLocation>
</comment>
<evidence type="ECO:0000313" key="14">
    <source>
        <dbReference type="EMBL" id="OMJ71932.1"/>
    </source>
</evidence>
<dbReference type="AlphaFoldDB" id="A0A1R2B589"/>
<dbReference type="PROSITE" id="PS00411">
    <property type="entry name" value="KINESIN_MOTOR_1"/>
    <property type="match status" value="1"/>
</dbReference>
<dbReference type="EMBL" id="MPUH01000944">
    <property type="protein sequence ID" value="OMJ71932.1"/>
    <property type="molecule type" value="Genomic_DNA"/>
</dbReference>
<name>A0A1R2B589_9CILI</name>
<dbReference type="GO" id="GO:0005874">
    <property type="term" value="C:microtubule"/>
    <property type="evidence" value="ECO:0007669"/>
    <property type="project" value="UniProtKB-KW"/>
</dbReference>
<comment type="similarity">
    <text evidence="9 10">Belongs to the TRAFAC class myosin-kinesin ATPase superfamily. Kinesin family.</text>
</comment>
<dbReference type="PROSITE" id="PS50067">
    <property type="entry name" value="KINESIN_MOTOR_2"/>
    <property type="match status" value="1"/>
</dbReference>
<dbReference type="GO" id="GO:0008017">
    <property type="term" value="F:microtubule binding"/>
    <property type="evidence" value="ECO:0007669"/>
    <property type="project" value="InterPro"/>
</dbReference>
<keyword evidence="3 10" id="KW-0493">Microtubule</keyword>
<evidence type="ECO:0000256" key="5">
    <source>
        <dbReference type="ARBA" id="ARBA00022840"/>
    </source>
</evidence>
<dbReference type="Pfam" id="PF00225">
    <property type="entry name" value="Kinesin"/>
    <property type="match status" value="1"/>
</dbReference>
<organism evidence="14 15">
    <name type="scientific">Stentor coeruleus</name>
    <dbReference type="NCBI Taxonomy" id="5963"/>
    <lineage>
        <taxon>Eukaryota</taxon>
        <taxon>Sar</taxon>
        <taxon>Alveolata</taxon>
        <taxon>Ciliophora</taxon>
        <taxon>Postciliodesmatophora</taxon>
        <taxon>Heterotrichea</taxon>
        <taxon>Heterotrichida</taxon>
        <taxon>Stentoridae</taxon>
        <taxon>Stentor</taxon>
    </lineage>
</organism>
<dbReference type="InterPro" id="IPR019821">
    <property type="entry name" value="Kinesin_motor_CS"/>
</dbReference>
<evidence type="ECO:0000256" key="4">
    <source>
        <dbReference type="ARBA" id="ARBA00022741"/>
    </source>
</evidence>
<evidence type="ECO:0000259" key="13">
    <source>
        <dbReference type="PROSITE" id="PS50067"/>
    </source>
</evidence>
<feature type="domain" description="Kinesin motor" evidence="13">
    <location>
        <begin position="7"/>
        <end position="338"/>
    </location>
</feature>
<evidence type="ECO:0000256" key="9">
    <source>
        <dbReference type="PROSITE-ProRule" id="PRU00283"/>
    </source>
</evidence>
<feature type="compositionally biased region" description="Basic and acidic residues" evidence="12">
    <location>
        <begin position="711"/>
        <end position="720"/>
    </location>
</feature>
<keyword evidence="2" id="KW-0963">Cytoplasm</keyword>
<dbReference type="SMART" id="SM00129">
    <property type="entry name" value="KISc"/>
    <property type="match status" value="1"/>
</dbReference>
<keyword evidence="5 9" id="KW-0067">ATP-binding</keyword>
<feature type="binding site" evidence="9">
    <location>
        <begin position="94"/>
        <end position="101"/>
    </location>
    <ligand>
        <name>ATP</name>
        <dbReference type="ChEBI" id="CHEBI:30616"/>
    </ligand>
</feature>
<proteinExistence type="inferred from homology"/>
<dbReference type="PANTHER" id="PTHR47969">
    <property type="entry name" value="CHROMOSOME-ASSOCIATED KINESIN KIF4A-RELATED"/>
    <property type="match status" value="1"/>
</dbReference>
<comment type="caution">
    <text evidence="14">The sequence shown here is derived from an EMBL/GenBank/DDBJ whole genome shotgun (WGS) entry which is preliminary data.</text>
</comment>
<evidence type="ECO:0000256" key="10">
    <source>
        <dbReference type="RuleBase" id="RU000394"/>
    </source>
</evidence>
<keyword evidence="15" id="KW-1185">Reference proteome</keyword>
<dbReference type="GO" id="GO:0003777">
    <property type="term" value="F:microtubule motor activity"/>
    <property type="evidence" value="ECO:0007669"/>
    <property type="project" value="InterPro"/>
</dbReference>
<dbReference type="GO" id="GO:0005524">
    <property type="term" value="F:ATP binding"/>
    <property type="evidence" value="ECO:0007669"/>
    <property type="project" value="UniProtKB-UniRule"/>
</dbReference>
<protein>
    <recommendedName>
        <fullName evidence="10">Kinesin-like protein</fullName>
    </recommendedName>
</protein>
<keyword evidence="4 9" id="KW-0547">Nucleotide-binding</keyword>
<dbReference type="Proteomes" id="UP000187209">
    <property type="component" value="Unassembled WGS sequence"/>
</dbReference>
<dbReference type="PANTHER" id="PTHR47969:SF21">
    <property type="entry name" value="KINESIN-LIKE PROTEIN"/>
    <property type="match status" value="1"/>
</dbReference>
<dbReference type="PRINTS" id="PR00380">
    <property type="entry name" value="KINESINHEAVY"/>
</dbReference>
<dbReference type="OrthoDB" id="3176171at2759"/>
<evidence type="ECO:0000256" key="12">
    <source>
        <dbReference type="SAM" id="MobiDB-lite"/>
    </source>
</evidence>
<evidence type="ECO:0000256" key="11">
    <source>
        <dbReference type="SAM" id="Coils"/>
    </source>
</evidence>
<dbReference type="InterPro" id="IPR027640">
    <property type="entry name" value="Kinesin-like_fam"/>
</dbReference>
<evidence type="ECO:0000256" key="6">
    <source>
        <dbReference type="ARBA" id="ARBA00023054"/>
    </source>
</evidence>
<evidence type="ECO:0000256" key="1">
    <source>
        <dbReference type="ARBA" id="ARBA00004245"/>
    </source>
</evidence>
<keyword evidence="8" id="KW-0206">Cytoskeleton</keyword>
<dbReference type="InterPro" id="IPR027417">
    <property type="entry name" value="P-loop_NTPase"/>
</dbReference>
<evidence type="ECO:0000313" key="15">
    <source>
        <dbReference type="Proteomes" id="UP000187209"/>
    </source>
</evidence>
<evidence type="ECO:0000256" key="2">
    <source>
        <dbReference type="ARBA" id="ARBA00022490"/>
    </source>
</evidence>
<sequence length="752" mass="85313">MSKKVESVKVAIRCRPMSSGERKDGRLSIVSVDSNRGEISILNAKGDSSEPPKTFTFDCTYGADSIQEQVYSDTGYPIVESVIQGYNGTIFAYGQTGTGKTFTMEGEDNPHENRGIIPRSFEQIFYAVEQNPDTEFLIRVSFLEIYNEEIHDLLSKDAATKLDVKEKADTGFYVKDLNLFIVKGIEEMKEVMISGRKNRHTGQTNMNRDSSRSHSIFSIVIERSGKGADGMNHIRAGKLNLVDLAGSERQSKTGATGDRLKEATNINKSLLTLGNVISALVDGSSTHIPYRDSKLTKLLADSLGGNTKTLMIANIGPADWNYDETISTLRYANRAKNIQNKPKINEDPKDALLREYQEEIARLRAALELQGTGGAAPFGMGAPVGMPGPAQIIQVEKKVFIEDQQKIKELEEKLEKEKFIIEKSAEEEIKKIEAQRNLAEDEKQRLIEKLRKKEESQRKAKEKQQRLLKKLKQMEEKVSIGPQIMEQAIRQEQELQKASQDLEARKRQEREIERKLKEKEEEQNMLEQRFSSLQEEIEAKNKKLKRITKKNQEADQEIKDLQQEFRREKEDMFDTIKVLTQQLKLKTLLIENFVPREESEKIERRAAWDENEDDWTLREVKLTKTSQGKRPSSAVGLKQPTSEYARIAKGLGDTNTRFRHDNILSLDLDLPERTTEDYNGFISGKIKNMINAIINDIDDDATFVPIESYTHVEEAAEKPKTTGGKRPGSARRPGTAKKGDSEVRPPTQKGRK</sequence>